<dbReference type="InterPro" id="IPR016039">
    <property type="entry name" value="Thiolase-like"/>
</dbReference>
<evidence type="ECO:0000313" key="6">
    <source>
        <dbReference type="EMBL" id="MFB9736787.1"/>
    </source>
</evidence>
<evidence type="ECO:0000313" key="7">
    <source>
        <dbReference type="Proteomes" id="UP001589703"/>
    </source>
</evidence>
<dbReference type="PANTHER" id="PTHR11712:SF347">
    <property type="entry name" value="BETA KETOACYL-ACYL CARRIER PROTEIN SYNTHASE"/>
    <property type="match status" value="1"/>
</dbReference>
<feature type="domain" description="Ketosynthase family 3 (KS3)" evidence="5">
    <location>
        <begin position="16"/>
        <end position="392"/>
    </location>
</feature>
<dbReference type="InterPro" id="IPR014030">
    <property type="entry name" value="Ketoacyl_synth_N"/>
</dbReference>
<dbReference type="Gene3D" id="3.40.47.10">
    <property type="match status" value="1"/>
</dbReference>
<keyword evidence="7" id="KW-1185">Reference proteome</keyword>
<dbReference type="EMBL" id="JBHMAR010000019">
    <property type="protein sequence ID" value="MFB9736787.1"/>
    <property type="molecule type" value="Genomic_DNA"/>
</dbReference>
<evidence type="ECO:0000256" key="3">
    <source>
        <dbReference type="ARBA" id="ARBA00023315"/>
    </source>
</evidence>
<evidence type="ECO:0000256" key="2">
    <source>
        <dbReference type="ARBA" id="ARBA00022679"/>
    </source>
</evidence>
<dbReference type="InterPro" id="IPR018201">
    <property type="entry name" value="Ketoacyl_synth_AS"/>
</dbReference>
<evidence type="ECO:0000259" key="5">
    <source>
        <dbReference type="PROSITE" id="PS52004"/>
    </source>
</evidence>
<evidence type="ECO:0000256" key="1">
    <source>
        <dbReference type="ARBA" id="ARBA00008467"/>
    </source>
</evidence>
<dbReference type="SUPFAM" id="SSF53901">
    <property type="entry name" value="Thiolase-like"/>
    <property type="match status" value="1"/>
</dbReference>
<dbReference type="Pfam" id="PF00109">
    <property type="entry name" value="ketoacyl-synt"/>
    <property type="match status" value="1"/>
</dbReference>
<dbReference type="PROSITE" id="PS00606">
    <property type="entry name" value="KS3_1"/>
    <property type="match status" value="1"/>
</dbReference>
<dbReference type="Pfam" id="PF02801">
    <property type="entry name" value="Ketoacyl-synt_C"/>
    <property type="match status" value="1"/>
</dbReference>
<proteinExistence type="inferred from homology"/>
<evidence type="ECO:0000256" key="4">
    <source>
        <dbReference type="RuleBase" id="RU003694"/>
    </source>
</evidence>
<dbReference type="PROSITE" id="PS52004">
    <property type="entry name" value="KS3_2"/>
    <property type="match status" value="1"/>
</dbReference>
<dbReference type="InterPro" id="IPR020841">
    <property type="entry name" value="PKS_Beta-ketoAc_synthase_dom"/>
</dbReference>
<accession>A0ABV5VG48</accession>
<dbReference type="SMART" id="SM00825">
    <property type="entry name" value="PKS_KS"/>
    <property type="match status" value="1"/>
</dbReference>
<dbReference type="PANTHER" id="PTHR11712">
    <property type="entry name" value="POLYKETIDE SYNTHASE-RELATED"/>
    <property type="match status" value="1"/>
</dbReference>
<comment type="similarity">
    <text evidence="1 4">Belongs to the thiolase-like superfamily. Beta-ketoacyl-ACP synthases family.</text>
</comment>
<reference evidence="6 7" key="1">
    <citation type="submission" date="2024-09" db="EMBL/GenBank/DDBJ databases">
        <authorList>
            <person name="Sun Q."/>
            <person name="Mori K."/>
        </authorList>
    </citation>
    <scope>NUCLEOTIDE SEQUENCE [LARGE SCALE GENOMIC DNA]</scope>
    <source>
        <strain evidence="6 7">JCM 10918</strain>
    </source>
</reference>
<dbReference type="Proteomes" id="UP001589703">
    <property type="component" value="Unassembled WGS sequence"/>
</dbReference>
<gene>
    <name evidence="6" type="ORF">ACFFRO_16865</name>
</gene>
<organism evidence="6 7">
    <name type="scientific">Streptomyces thermocoprophilus</name>
    <dbReference type="NCBI Taxonomy" id="78356"/>
    <lineage>
        <taxon>Bacteria</taxon>
        <taxon>Bacillati</taxon>
        <taxon>Actinomycetota</taxon>
        <taxon>Actinomycetes</taxon>
        <taxon>Kitasatosporales</taxon>
        <taxon>Streptomycetaceae</taxon>
        <taxon>Streptomyces</taxon>
    </lineage>
</organism>
<dbReference type="RefSeq" id="WP_356759420.1">
    <property type="nucleotide sequence ID" value="NZ_JBHMAR010000019.1"/>
</dbReference>
<keyword evidence="2 4" id="KW-0808">Transferase</keyword>
<sequence length="396" mass="39187">MTGASPASDSACVQAPVRVAVAAAGATTCLAGSADSTWRKVRAGESGLGPLTLFDPGSTGRSGTVGEVAGHAGLTGGPRLAALAEAALTEALAEAEAAGVDRTELTGAWVTVGVSLGDIFEQSGPDVELDHFWGVVAARLGLTGPVVVLSSACSSGTDAVGYGADLVASGIAPVVVAVGVDSLEPGKYTGHSGLKTMSPDRCRPYDADGDGTTLAEGACALVLTDADRLPGTPLAELRGWAASTDIDALTSPDLSGEGAARMLRTALERAGGTPADVAHLNGHGSGTPVNDELEAAVYTTVFPERDVPVSGTKGALGHSLGATGAVEALLTAYALRERVAPPTAGLRVPHARWAGAPVATGEWPLPLPEGRPLGVSVTYGFGGANSCLVLAAGGAA</sequence>
<protein>
    <submittedName>
        <fullName evidence="6">Beta-ketoacyl synthase N-terminal-like domain-containing protein</fullName>
    </submittedName>
</protein>
<dbReference type="InterPro" id="IPR000794">
    <property type="entry name" value="Beta-ketoacyl_synthase"/>
</dbReference>
<name>A0ABV5VG48_9ACTN</name>
<comment type="caution">
    <text evidence="6">The sequence shown here is derived from an EMBL/GenBank/DDBJ whole genome shotgun (WGS) entry which is preliminary data.</text>
</comment>
<dbReference type="InterPro" id="IPR014031">
    <property type="entry name" value="Ketoacyl_synth_C"/>
</dbReference>
<keyword evidence="3" id="KW-0012">Acyltransferase</keyword>